<keyword evidence="4 5" id="KW-0472">Membrane</keyword>
<dbReference type="SMART" id="SM01417">
    <property type="entry name" value="Solute_trans_a"/>
    <property type="match status" value="1"/>
</dbReference>
<feature type="non-terminal residue" evidence="6">
    <location>
        <position position="1"/>
    </location>
</feature>
<evidence type="ECO:0000313" key="6">
    <source>
        <dbReference type="EMBL" id="KRY68945.1"/>
    </source>
</evidence>
<proteinExistence type="predicted"/>
<sequence>LVAFLIEKVEVILWNSSFSFYFSLEKTMNQTEMVEHVNFNLTANVSCSDLITPMFYDYMSRIDNVTLSLIVFCCVETLITFILFVICCHFFCTYVSSSARSSKLAWLAGIFPLASGASCIGMIVPRAMPLSDMIIVFTAVLEIFRYISRCLFGFVDLVIDCCGGIQSMSDEHSVFQMKLNTGPCCCCFVCLPKLSPTVKNIRIMRFFVYQNAIFRPILFFFIGVFWVDRWGSFDTKMPFKPFITTLVVLSSLIALYGVNVFHMTTKEPLKKYKIHILMSIIQFVILIFNLQAPIFLACSSLVSCDEMLLPSYAKTSLWHHMAVVTECLLLLSLAMWFFRPQENCMFDKFYMSKADQHVEGNETVHLKPELLICANEDVEIYCVANAYINI</sequence>
<reference evidence="6 7" key="1">
    <citation type="submission" date="2015-01" db="EMBL/GenBank/DDBJ databases">
        <title>Evolution of Trichinella species and genotypes.</title>
        <authorList>
            <person name="Korhonen P.K."/>
            <person name="Edoardo P."/>
            <person name="Giuseppe L.R."/>
            <person name="Gasser R.B."/>
        </authorList>
    </citation>
    <scope>NUCLEOTIDE SEQUENCE [LARGE SCALE GENOMIC DNA]</scope>
    <source>
        <strain evidence="6">ISS13</strain>
    </source>
</reference>
<evidence type="ECO:0000256" key="2">
    <source>
        <dbReference type="ARBA" id="ARBA00022692"/>
    </source>
</evidence>
<comment type="caution">
    <text evidence="6">The sequence shown here is derived from an EMBL/GenBank/DDBJ whole genome shotgun (WGS) entry which is preliminary data.</text>
</comment>
<evidence type="ECO:0000313" key="7">
    <source>
        <dbReference type="Proteomes" id="UP000054632"/>
    </source>
</evidence>
<feature type="transmembrane region" description="Helical" evidence="5">
    <location>
        <begin position="239"/>
        <end position="262"/>
    </location>
</feature>
<keyword evidence="2 5" id="KW-0812">Transmembrane</keyword>
<protein>
    <submittedName>
        <fullName evidence="6">Organic solute transporter alpha-like protein 3</fullName>
    </submittedName>
</protein>
<feature type="transmembrane region" description="Helical" evidence="5">
    <location>
        <begin position="65"/>
        <end position="92"/>
    </location>
</feature>
<evidence type="ECO:0000256" key="4">
    <source>
        <dbReference type="ARBA" id="ARBA00023136"/>
    </source>
</evidence>
<evidence type="ECO:0000256" key="3">
    <source>
        <dbReference type="ARBA" id="ARBA00022989"/>
    </source>
</evidence>
<dbReference type="GO" id="GO:0016020">
    <property type="term" value="C:membrane"/>
    <property type="evidence" value="ECO:0007669"/>
    <property type="project" value="UniProtKB-SubCell"/>
</dbReference>
<name>A0A0V1E608_TRIPS</name>
<dbReference type="PANTHER" id="PTHR23423">
    <property type="entry name" value="ORGANIC SOLUTE TRANSPORTER-RELATED"/>
    <property type="match status" value="1"/>
</dbReference>
<dbReference type="InterPro" id="IPR005178">
    <property type="entry name" value="Ostalpha/TMEM184C"/>
</dbReference>
<feature type="transmembrane region" description="Helical" evidence="5">
    <location>
        <begin position="104"/>
        <end position="124"/>
    </location>
</feature>
<feature type="transmembrane region" description="Helical" evidence="5">
    <location>
        <begin position="317"/>
        <end position="338"/>
    </location>
</feature>
<feature type="transmembrane region" description="Helical" evidence="5">
    <location>
        <begin position="274"/>
        <end position="297"/>
    </location>
</feature>
<dbReference type="Pfam" id="PF03619">
    <property type="entry name" value="Solute_trans_a"/>
    <property type="match status" value="1"/>
</dbReference>
<keyword evidence="3 5" id="KW-1133">Transmembrane helix</keyword>
<dbReference type="EMBL" id="JYDR01000100">
    <property type="protein sequence ID" value="KRY68945.1"/>
    <property type="molecule type" value="Genomic_DNA"/>
</dbReference>
<comment type="subcellular location">
    <subcellularLocation>
        <location evidence="1">Membrane</location>
        <topology evidence="1">Multi-pass membrane protein</topology>
    </subcellularLocation>
</comment>
<organism evidence="6 7">
    <name type="scientific">Trichinella pseudospiralis</name>
    <name type="common">Parasitic roundworm</name>
    <dbReference type="NCBI Taxonomy" id="6337"/>
    <lineage>
        <taxon>Eukaryota</taxon>
        <taxon>Metazoa</taxon>
        <taxon>Ecdysozoa</taxon>
        <taxon>Nematoda</taxon>
        <taxon>Enoplea</taxon>
        <taxon>Dorylaimia</taxon>
        <taxon>Trichinellida</taxon>
        <taxon>Trichinellidae</taxon>
        <taxon>Trichinella</taxon>
    </lineage>
</organism>
<dbReference type="AlphaFoldDB" id="A0A0V1E608"/>
<feature type="transmembrane region" description="Helical" evidence="5">
    <location>
        <begin position="206"/>
        <end position="227"/>
    </location>
</feature>
<dbReference type="Proteomes" id="UP000054632">
    <property type="component" value="Unassembled WGS sequence"/>
</dbReference>
<evidence type="ECO:0000256" key="1">
    <source>
        <dbReference type="ARBA" id="ARBA00004141"/>
    </source>
</evidence>
<evidence type="ECO:0000256" key="5">
    <source>
        <dbReference type="SAM" id="Phobius"/>
    </source>
</evidence>
<accession>A0A0V1E608</accession>
<gene>
    <name evidence="6" type="primary">osta-3</name>
    <name evidence="6" type="ORF">T4A_4016</name>
</gene>